<evidence type="ECO:0000313" key="2">
    <source>
        <dbReference type="EMBL" id="MCP1676515.1"/>
    </source>
</evidence>
<reference evidence="2" key="1">
    <citation type="submission" date="2022-03" db="EMBL/GenBank/DDBJ databases">
        <title>Genomic Encyclopedia of Type Strains, Phase III (KMG-III): the genomes of soil and plant-associated and newly described type strains.</title>
        <authorList>
            <person name="Whitman W."/>
        </authorList>
    </citation>
    <scope>NUCLEOTIDE SEQUENCE</scope>
    <source>
        <strain evidence="2">ANL 6-2</strain>
    </source>
</reference>
<dbReference type="RefSeq" id="WP_253482886.1">
    <property type="nucleotide sequence ID" value="NZ_JALJXV010000009.1"/>
</dbReference>
<organism evidence="2 3">
    <name type="scientific">Natronocella acetinitrilica</name>
    <dbReference type="NCBI Taxonomy" id="414046"/>
    <lineage>
        <taxon>Bacteria</taxon>
        <taxon>Pseudomonadati</taxon>
        <taxon>Pseudomonadota</taxon>
        <taxon>Gammaproteobacteria</taxon>
        <taxon>Chromatiales</taxon>
        <taxon>Ectothiorhodospiraceae</taxon>
        <taxon>Natronocella</taxon>
    </lineage>
</organism>
<protein>
    <submittedName>
        <fullName evidence="2">Uncharacterized protein</fullName>
    </submittedName>
</protein>
<dbReference type="AlphaFoldDB" id="A0AAE3G666"/>
<keyword evidence="3" id="KW-1185">Reference proteome</keyword>
<proteinExistence type="predicted"/>
<name>A0AAE3G666_9GAMM</name>
<sequence length="77" mass="8431">MKETTRVVHYKRWRVVAALLVIGGLITADHVSSLTFRMNMGEGGFETTLTQRQSQTSACAPCGAPCRSDSSQNDEAR</sequence>
<feature type="region of interest" description="Disordered" evidence="1">
    <location>
        <begin position="58"/>
        <end position="77"/>
    </location>
</feature>
<gene>
    <name evidence="2" type="ORF">J2T57_003676</name>
</gene>
<evidence type="ECO:0000256" key="1">
    <source>
        <dbReference type="SAM" id="MobiDB-lite"/>
    </source>
</evidence>
<evidence type="ECO:0000313" key="3">
    <source>
        <dbReference type="Proteomes" id="UP001205843"/>
    </source>
</evidence>
<dbReference type="EMBL" id="JALJXV010000009">
    <property type="protein sequence ID" value="MCP1676515.1"/>
    <property type="molecule type" value="Genomic_DNA"/>
</dbReference>
<comment type="caution">
    <text evidence="2">The sequence shown here is derived from an EMBL/GenBank/DDBJ whole genome shotgun (WGS) entry which is preliminary data.</text>
</comment>
<dbReference type="Proteomes" id="UP001205843">
    <property type="component" value="Unassembled WGS sequence"/>
</dbReference>
<accession>A0AAE3G666</accession>
<feature type="compositionally biased region" description="Polar residues" evidence="1">
    <location>
        <begin position="68"/>
        <end position="77"/>
    </location>
</feature>